<dbReference type="GO" id="GO:0030003">
    <property type="term" value="P:intracellular monoatomic cation homeostasis"/>
    <property type="evidence" value="ECO:0007669"/>
    <property type="project" value="UniProtKB-ARBA"/>
</dbReference>
<dbReference type="InterPro" id="IPR023214">
    <property type="entry name" value="HAD_sf"/>
</dbReference>
<evidence type="ECO:0000256" key="7">
    <source>
        <dbReference type="RuleBase" id="RU362081"/>
    </source>
</evidence>
<feature type="transmembrane region" description="Helical" evidence="7">
    <location>
        <begin position="474"/>
        <end position="496"/>
    </location>
</feature>
<keyword evidence="3 7" id="KW-0479">Metal-binding</keyword>
<evidence type="ECO:0000313" key="10">
    <source>
        <dbReference type="EMBL" id="KAK4180187.1"/>
    </source>
</evidence>
<dbReference type="GO" id="GO:0005524">
    <property type="term" value="F:ATP binding"/>
    <property type="evidence" value="ECO:0007669"/>
    <property type="project" value="UniProtKB-UniRule"/>
</dbReference>
<dbReference type="PROSITE" id="PS50846">
    <property type="entry name" value="HMA_2"/>
    <property type="match status" value="1"/>
</dbReference>
<comment type="similarity">
    <text evidence="7">Belongs to the cation transport ATPase (P-type) (TC 3.A.3) family. Type IB subfamily.</text>
</comment>
<keyword evidence="6 7" id="KW-0472">Membrane</keyword>
<evidence type="ECO:0000256" key="5">
    <source>
        <dbReference type="ARBA" id="ARBA00022989"/>
    </source>
</evidence>
<dbReference type="Pfam" id="PF00702">
    <property type="entry name" value="Hydrolase"/>
    <property type="match status" value="1"/>
</dbReference>
<dbReference type="SFLD" id="SFLDS00003">
    <property type="entry name" value="Haloacid_Dehalogenase"/>
    <property type="match status" value="1"/>
</dbReference>
<dbReference type="PROSITE" id="PS00154">
    <property type="entry name" value="ATPASE_E1_E2"/>
    <property type="match status" value="1"/>
</dbReference>
<protein>
    <submittedName>
        <fullName evidence="10">Type IB cation-transporting ATPase</fullName>
    </submittedName>
</protein>
<dbReference type="Proteomes" id="UP001302321">
    <property type="component" value="Unassembled WGS sequence"/>
</dbReference>
<comment type="subcellular location">
    <subcellularLocation>
        <location evidence="1 7">Membrane</location>
    </subcellularLocation>
</comment>
<dbReference type="NCBIfam" id="TIGR01494">
    <property type="entry name" value="ATPase_P-type"/>
    <property type="match status" value="1"/>
</dbReference>
<dbReference type="InterPro" id="IPR056236">
    <property type="entry name" value="HMA_PCA1"/>
</dbReference>
<comment type="caution">
    <text evidence="10">The sequence shown here is derived from an EMBL/GenBank/DDBJ whole genome shotgun (WGS) entry which is preliminary data.</text>
</comment>
<name>A0AAN7AC30_9PEZI</name>
<dbReference type="InterPro" id="IPR036163">
    <property type="entry name" value="HMA_dom_sf"/>
</dbReference>
<evidence type="ECO:0000256" key="4">
    <source>
        <dbReference type="ARBA" id="ARBA00022967"/>
    </source>
</evidence>
<dbReference type="CDD" id="cd00371">
    <property type="entry name" value="HMA"/>
    <property type="match status" value="1"/>
</dbReference>
<dbReference type="FunFam" id="2.70.150.10:FF:000002">
    <property type="entry name" value="Copper-transporting ATPase 1, putative"/>
    <property type="match status" value="1"/>
</dbReference>
<dbReference type="EMBL" id="MU866102">
    <property type="protein sequence ID" value="KAK4180187.1"/>
    <property type="molecule type" value="Genomic_DNA"/>
</dbReference>
<dbReference type="NCBIfam" id="TIGR01511">
    <property type="entry name" value="ATPase-IB1_Cu"/>
    <property type="match status" value="1"/>
</dbReference>
<feature type="region of interest" description="Disordered" evidence="8">
    <location>
        <begin position="78"/>
        <end position="105"/>
    </location>
</feature>
<feature type="transmembrane region" description="Helical" evidence="7">
    <location>
        <begin position="1040"/>
        <end position="1059"/>
    </location>
</feature>
<proteinExistence type="inferred from homology"/>
<evidence type="ECO:0000256" key="1">
    <source>
        <dbReference type="ARBA" id="ARBA00004370"/>
    </source>
</evidence>
<dbReference type="GO" id="GO:0046872">
    <property type="term" value="F:metal ion binding"/>
    <property type="evidence" value="ECO:0007669"/>
    <property type="project" value="UniProtKB-KW"/>
</dbReference>
<dbReference type="SUPFAM" id="SSF56784">
    <property type="entry name" value="HAD-like"/>
    <property type="match status" value="1"/>
</dbReference>
<dbReference type="PRINTS" id="PR00119">
    <property type="entry name" value="CATATPASE"/>
</dbReference>
<feature type="transmembrane region" description="Helical" evidence="7">
    <location>
        <begin position="657"/>
        <end position="678"/>
    </location>
</feature>
<sequence length="1064" mass="113447">MGCCSGCQPLPAPSITEEQTVKERETGGCLPKRDHFSTHINETFVEEPDCCKGKPSPCCDTSCLDRLALRACQNDGQQTSGQAHQSHSSSSCRGLKSKDPCSYHTRKTRDSYATTLKALGCICRALLALGQESCCVPNARPSAEPKLKRSFRSLSDFSVSVDNGCVKSCCLPEASARPRSLDSSPQKPKPRSQKNGCASGCCGETVTQPPSQDSCCSAAPKETERTANNNGLVSVCCNTSPSLEPMVTTSDPEQGLSSSEHIVLSITGMTCTGCETKLRRTLGTLPSIKNLKTSLVLSRAEFDLEKDSLADVMKHVERTTEFKCERVKKGASLDVIASGGAATFIGNQWPKGVTDIAFINDTTVNISYDPQLVGARDLVERGWDAPLHLAPPKPVAALAAGSKHVKHIGLMMLLSIILTIPVLVLAWAPLPGNKIAYESASLALATLVQALVAGPFYPKALKALVFSRVIEMDLLIVLSTSGAYIFSVVSFAFLVAGQPLSTGSFFETSTLLVTLIIVGRYVAALARQKAVESISIQSLQVNTAILVGPNGDQGKEIDTRLLQLGDTFKVMPESRIPTDGTVLSGMSEVDESMITGESRPVEKSSGAAVIAGTINGSSPLLVRVTRIPGDNTIDTIAAMVDEAKLSKPKMQHLADRVASYFVPVISVLMAITFITWITVGIKVRGEPAKEAAIEAVTYAITVLIVCCPCVIGLAVPMVIVIATGVGAEHGVIFKSAESIEVAYKANHVILDKTGTLTEGKLSVIHYEEIYEEAVNMLLLLELVENIKHPVSVAIAAFLKGKGMVFSSTVRDIRSLPGKGVQCVTSNGQILRAGNARWLDVEAEPHVQRLQEAGHTVFCFMVDSKLAAVFGLQDTLREETVAAIQALQNRNISVHVLSGDDDGAVRAVTDHLGICNSNVRSRCTPADKKAYVQNILSTAPKSVVIFCGDGTNDAAALAQATVGIAINRSLDSAAEVAKSAADVVLMRPDLQGILTVIDLSRKSVHRIIFNFCWSFVYNLFAILLAAGAFVSLTGVRIPPEFAGLGELVSVLPVILAAVLLKWARF</sequence>
<dbReference type="InterPro" id="IPR001757">
    <property type="entry name" value="P_typ_ATPase"/>
</dbReference>
<dbReference type="NCBIfam" id="TIGR01525">
    <property type="entry name" value="ATPase-IB_hvy"/>
    <property type="match status" value="1"/>
</dbReference>
<dbReference type="SUPFAM" id="SSF81653">
    <property type="entry name" value="Calcium ATPase, transduction domain A"/>
    <property type="match status" value="1"/>
</dbReference>
<evidence type="ECO:0000256" key="8">
    <source>
        <dbReference type="SAM" id="MobiDB-lite"/>
    </source>
</evidence>
<reference evidence="10" key="1">
    <citation type="journal article" date="2023" name="Mol. Phylogenet. Evol.">
        <title>Genome-scale phylogeny and comparative genomics of the fungal order Sordariales.</title>
        <authorList>
            <person name="Hensen N."/>
            <person name="Bonometti L."/>
            <person name="Westerberg I."/>
            <person name="Brannstrom I.O."/>
            <person name="Guillou S."/>
            <person name="Cros-Aarteil S."/>
            <person name="Calhoun S."/>
            <person name="Haridas S."/>
            <person name="Kuo A."/>
            <person name="Mondo S."/>
            <person name="Pangilinan J."/>
            <person name="Riley R."/>
            <person name="LaButti K."/>
            <person name="Andreopoulos B."/>
            <person name="Lipzen A."/>
            <person name="Chen C."/>
            <person name="Yan M."/>
            <person name="Daum C."/>
            <person name="Ng V."/>
            <person name="Clum A."/>
            <person name="Steindorff A."/>
            <person name="Ohm R.A."/>
            <person name="Martin F."/>
            <person name="Silar P."/>
            <person name="Natvig D.O."/>
            <person name="Lalanne C."/>
            <person name="Gautier V."/>
            <person name="Ament-Velasquez S.L."/>
            <person name="Kruys A."/>
            <person name="Hutchinson M.I."/>
            <person name="Powell A.J."/>
            <person name="Barry K."/>
            <person name="Miller A.N."/>
            <person name="Grigoriev I.V."/>
            <person name="Debuchy R."/>
            <person name="Gladieux P."/>
            <person name="Hiltunen Thoren M."/>
            <person name="Johannesson H."/>
        </authorList>
    </citation>
    <scope>NUCLEOTIDE SEQUENCE</scope>
    <source>
        <strain evidence="10">CBS 892.96</strain>
    </source>
</reference>
<dbReference type="AlphaFoldDB" id="A0AAN7AC30"/>
<dbReference type="Gene3D" id="3.40.50.1000">
    <property type="entry name" value="HAD superfamily/HAD-like"/>
    <property type="match status" value="1"/>
</dbReference>
<dbReference type="InterPro" id="IPR023299">
    <property type="entry name" value="ATPase_P-typ_cyto_dom_N"/>
</dbReference>
<dbReference type="PANTHER" id="PTHR46594">
    <property type="entry name" value="P-TYPE CATION-TRANSPORTING ATPASE"/>
    <property type="match status" value="1"/>
</dbReference>
<reference evidence="10" key="2">
    <citation type="submission" date="2023-05" db="EMBL/GenBank/DDBJ databases">
        <authorList>
            <consortium name="Lawrence Berkeley National Laboratory"/>
            <person name="Steindorff A."/>
            <person name="Hensen N."/>
            <person name="Bonometti L."/>
            <person name="Westerberg I."/>
            <person name="Brannstrom I.O."/>
            <person name="Guillou S."/>
            <person name="Cros-Aarteil S."/>
            <person name="Calhoun S."/>
            <person name="Haridas S."/>
            <person name="Kuo A."/>
            <person name="Mondo S."/>
            <person name="Pangilinan J."/>
            <person name="Riley R."/>
            <person name="Labutti K."/>
            <person name="Andreopoulos B."/>
            <person name="Lipzen A."/>
            <person name="Chen C."/>
            <person name="Yanf M."/>
            <person name="Daum C."/>
            <person name="Ng V."/>
            <person name="Clum A."/>
            <person name="Ohm R."/>
            <person name="Martin F."/>
            <person name="Silar P."/>
            <person name="Natvig D."/>
            <person name="Lalanne C."/>
            <person name="Gautier V."/>
            <person name="Ament-Velasquez S.L."/>
            <person name="Kruys A."/>
            <person name="Hutchinson M.I."/>
            <person name="Powell A.J."/>
            <person name="Barry K."/>
            <person name="Miller A.N."/>
            <person name="Grigoriev I.V."/>
            <person name="Debuchy R."/>
            <person name="Gladieux P."/>
            <person name="Thoren M.H."/>
            <person name="Johannesson H."/>
        </authorList>
    </citation>
    <scope>NUCLEOTIDE SEQUENCE</scope>
    <source>
        <strain evidence="10">CBS 892.96</strain>
    </source>
</reference>
<feature type="region of interest" description="Disordered" evidence="8">
    <location>
        <begin position="175"/>
        <end position="196"/>
    </location>
</feature>
<keyword evidence="11" id="KW-1185">Reference proteome</keyword>
<dbReference type="Pfam" id="PF24534">
    <property type="entry name" value="HMA_PCA1"/>
    <property type="match status" value="1"/>
</dbReference>
<dbReference type="InterPro" id="IPR008250">
    <property type="entry name" value="ATPase_P-typ_transduc_dom_A_sf"/>
</dbReference>
<dbReference type="InterPro" id="IPR044492">
    <property type="entry name" value="P_typ_ATPase_HD_dom"/>
</dbReference>
<dbReference type="InterPro" id="IPR036412">
    <property type="entry name" value="HAD-like_sf"/>
</dbReference>
<dbReference type="SUPFAM" id="SSF55008">
    <property type="entry name" value="HMA, heavy metal-associated domain"/>
    <property type="match status" value="1"/>
</dbReference>
<dbReference type="GO" id="GO:0019829">
    <property type="term" value="F:ATPase-coupled monoatomic cation transmembrane transporter activity"/>
    <property type="evidence" value="ECO:0007669"/>
    <property type="project" value="InterPro"/>
</dbReference>
<dbReference type="InterPro" id="IPR018303">
    <property type="entry name" value="ATPase_P-typ_P_site"/>
</dbReference>
<evidence type="ECO:0000256" key="6">
    <source>
        <dbReference type="ARBA" id="ARBA00023136"/>
    </source>
</evidence>
<dbReference type="InterPro" id="IPR023298">
    <property type="entry name" value="ATPase_P-typ_TM_dom_sf"/>
</dbReference>
<gene>
    <name evidence="10" type="ORF">QBC36DRAFT_320609</name>
</gene>
<dbReference type="Gene3D" id="3.30.70.100">
    <property type="match status" value="1"/>
</dbReference>
<dbReference type="Pfam" id="PF00122">
    <property type="entry name" value="E1-E2_ATPase"/>
    <property type="match status" value="1"/>
</dbReference>
<dbReference type="Gene3D" id="3.40.1110.10">
    <property type="entry name" value="Calcium-transporting ATPase, cytoplasmic domain N"/>
    <property type="match status" value="1"/>
</dbReference>
<keyword evidence="5 7" id="KW-1133">Transmembrane helix</keyword>
<evidence type="ECO:0000256" key="3">
    <source>
        <dbReference type="ARBA" id="ARBA00022723"/>
    </source>
</evidence>
<keyword evidence="7" id="KW-0547">Nucleotide-binding</keyword>
<dbReference type="Gene3D" id="2.70.150.10">
    <property type="entry name" value="Calcium-transporting ATPase, cytoplasmic transduction domain A"/>
    <property type="match status" value="1"/>
</dbReference>
<feature type="transmembrane region" description="Helical" evidence="7">
    <location>
        <begin position="508"/>
        <end position="526"/>
    </location>
</feature>
<keyword evidence="2 7" id="KW-0812">Transmembrane</keyword>
<keyword evidence="4" id="KW-1278">Translocase</keyword>
<evidence type="ECO:0000259" key="9">
    <source>
        <dbReference type="PROSITE" id="PS50846"/>
    </source>
</evidence>
<feature type="domain" description="HMA" evidence="9">
    <location>
        <begin position="260"/>
        <end position="325"/>
    </location>
</feature>
<dbReference type="GO" id="GO:0016020">
    <property type="term" value="C:membrane"/>
    <property type="evidence" value="ECO:0007669"/>
    <property type="project" value="UniProtKB-SubCell"/>
</dbReference>
<feature type="transmembrane region" description="Helical" evidence="7">
    <location>
        <begin position="408"/>
        <end position="429"/>
    </location>
</feature>
<dbReference type="PANTHER" id="PTHR46594:SF4">
    <property type="entry name" value="P-TYPE CATION-TRANSPORTING ATPASE"/>
    <property type="match status" value="1"/>
</dbReference>
<dbReference type="SUPFAM" id="SSF81665">
    <property type="entry name" value="Calcium ATPase, transmembrane domain M"/>
    <property type="match status" value="1"/>
</dbReference>
<feature type="transmembrane region" description="Helical" evidence="7">
    <location>
        <begin position="698"/>
        <end position="725"/>
    </location>
</feature>
<dbReference type="SFLD" id="SFLDG00002">
    <property type="entry name" value="C1.7:_P-type_atpase_like"/>
    <property type="match status" value="1"/>
</dbReference>
<accession>A0AAN7AC30</accession>
<organism evidence="10 11">
    <name type="scientific">Triangularia setosa</name>
    <dbReference type="NCBI Taxonomy" id="2587417"/>
    <lineage>
        <taxon>Eukaryota</taxon>
        <taxon>Fungi</taxon>
        <taxon>Dikarya</taxon>
        <taxon>Ascomycota</taxon>
        <taxon>Pezizomycotina</taxon>
        <taxon>Sordariomycetes</taxon>
        <taxon>Sordariomycetidae</taxon>
        <taxon>Sordariales</taxon>
        <taxon>Podosporaceae</taxon>
        <taxon>Triangularia</taxon>
    </lineage>
</organism>
<evidence type="ECO:0000256" key="2">
    <source>
        <dbReference type="ARBA" id="ARBA00022692"/>
    </source>
</evidence>
<feature type="transmembrane region" description="Helical" evidence="7">
    <location>
        <begin position="1006"/>
        <end position="1028"/>
    </location>
</feature>
<evidence type="ECO:0000313" key="11">
    <source>
        <dbReference type="Proteomes" id="UP001302321"/>
    </source>
</evidence>
<dbReference type="Pfam" id="PF00403">
    <property type="entry name" value="HMA"/>
    <property type="match status" value="1"/>
</dbReference>
<dbReference type="GO" id="GO:0016887">
    <property type="term" value="F:ATP hydrolysis activity"/>
    <property type="evidence" value="ECO:0007669"/>
    <property type="project" value="InterPro"/>
</dbReference>
<feature type="compositionally biased region" description="Low complexity" evidence="8">
    <location>
        <begin position="78"/>
        <end position="91"/>
    </location>
</feature>
<dbReference type="InterPro" id="IPR006121">
    <property type="entry name" value="HMA_dom"/>
</dbReference>
<keyword evidence="7" id="KW-0067">ATP-binding</keyword>
<dbReference type="InterPro" id="IPR059000">
    <property type="entry name" value="ATPase_P-type_domA"/>
</dbReference>
<dbReference type="SFLD" id="SFLDF00027">
    <property type="entry name" value="p-type_atpase"/>
    <property type="match status" value="1"/>
</dbReference>
<dbReference type="InterPro" id="IPR027256">
    <property type="entry name" value="P-typ_ATPase_IB"/>
</dbReference>